<feature type="compositionally biased region" description="Low complexity" evidence="7">
    <location>
        <begin position="739"/>
        <end position="755"/>
    </location>
</feature>
<feature type="transmembrane region" description="Helical" evidence="8">
    <location>
        <begin position="335"/>
        <end position="357"/>
    </location>
</feature>
<feature type="transmembrane region" description="Helical" evidence="8">
    <location>
        <begin position="534"/>
        <end position="552"/>
    </location>
</feature>
<reference evidence="13 14" key="1">
    <citation type="submission" date="2015-09" db="EMBL/GenBank/DDBJ databases">
        <authorList>
            <consortium name="Swine Surveillance"/>
        </authorList>
    </citation>
    <scope>NUCLEOTIDE SEQUENCE [LARGE SCALE GENOMIC DNA]</scope>
    <source>
        <strain evidence="13 14">CECT 7688</strain>
    </source>
</reference>
<dbReference type="AlphaFoldDB" id="A0A0P1FEN0"/>
<keyword evidence="5 8" id="KW-1133">Transmembrane helix</keyword>
<accession>A0A0P1FEN0</accession>
<organism evidence="13 14">
    <name type="scientific">Shimia marina</name>
    <dbReference type="NCBI Taxonomy" id="321267"/>
    <lineage>
        <taxon>Bacteria</taxon>
        <taxon>Pseudomonadati</taxon>
        <taxon>Pseudomonadota</taxon>
        <taxon>Alphaproteobacteria</taxon>
        <taxon>Rhodobacterales</taxon>
        <taxon>Roseobacteraceae</taxon>
    </lineage>
</organism>
<evidence type="ECO:0000256" key="4">
    <source>
        <dbReference type="ARBA" id="ARBA00022692"/>
    </source>
</evidence>
<keyword evidence="6 8" id="KW-0472">Membrane</keyword>
<evidence type="ECO:0000256" key="3">
    <source>
        <dbReference type="ARBA" id="ARBA00022475"/>
    </source>
</evidence>
<dbReference type="Proteomes" id="UP000054823">
    <property type="component" value="Unassembled WGS sequence"/>
</dbReference>
<feature type="domain" description="Mechanosensitive ion channel MscS C-terminal" evidence="11">
    <location>
        <begin position="625"/>
        <end position="712"/>
    </location>
</feature>
<dbReference type="OrthoDB" id="9814206at2"/>
<dbReference type="InterPro" id="IPR045276">
    <property type="entry name" value="YbiO_bact"/>
</dbReference>
<feature type="transmembrane region" description="Helical" evidence="8">
    <location>
        <begin position="258"/>
        <end position="279"/>
    </location>
</feature>
<feature type="transmembrane region" description="Helical" evidence="8">
    <location>
        <begin position="369"/>
        <end position="389"/>
    </location>
</feature>
<keyword evidence="9" id="KW-0732">Signal</keyword>
<feature type="chain" id="PRO_5006062529" evidence="9">
    <location>
        <begin position="22"/>
        <end position="761"/>
    </location>
</feature>
<feature type="transmembrane region" description="Helical" evidence="8">
    <location>
        <begin position="420"/>
        <end position="439"/>
    </location>
</feature>
<feature type="signal peptide" evidence="9">
    <location>
        <begin position="1"/>
        <end position="21"/>
    </location>
</feature>
<comment type="similarity">
    <text evidence="2">Belongs to the MscS (TC 1.A.23) family.</text>
</comment>
<sequence>MRQIVSSILLTLLLSVGGITAAEAQGLPTTTASSAPAEDVVDINPSEMTSEAINAMVARMSDDQVRSVLLDRLDAVAADGTAPEAPKTLVERVAALWTAFSQPLLDAVRKLPAVIPAQIEAFGNFSAAHGGFGGVLSLFGVTALLLVVGLGVEYAVRTWLIKVRNPQVAEGDTTLREALTFLFKRFLREIFGLVIFYVTVRALGRTILDPHQATFVAPFIGYMIWMPRIAAAFSRFLMAPKRPDLRLVNVNDRWASFIHRHIIGIVVLGGATIFVVQFNVINGVPAGETRIGFWIDSMVYLYIAYVAWTAREGFADMMRGDDPDRTEFDEAMARAYPYFALIVAGGTWVLVSIIIGLGKVQLLLNGAHYTTMFWLLIAPVIDTGIRGLVRHLVPPMQGEGAVAQEAYVATKRSYVRIGRVIAVGAVLALIARAWNVALFDLFQDRAGIGDNLFSFAMTVIVGYVVYEGVSLYINRRLAAEMTALGMSQEDADNEMGGGGASRLSTVLPLLLVTAQGVIIVIFGLLSIGNLGIDITPLLAGAGIAGLAIGFGAQKLVTDVVSGVFFLVDDAFRVGEYVEIDGTMGAVEKISIRSMQLRHHLGPVHTIPYGEIPKLTNYSRDWVIMKLKFTVPFDTDPNKVKKIFKKIGQEMLVEELYKDDFLQPFKSQGVFDIDDVGMIIRGKFMAKPGKQFMIRKEIYNRVKAAFAENGIDFARREVRVALPEAAKDLPEADKAALTAAAAAAAQQQQEGEGAAAPSKGPD</sequence>
<dbReference type="PANTHER" id="PTHR30460:SF0">
    <property type="entry name" value="MODERATE CONDUCTANCE MECHANOSENSITIVE CHANNEL YBIO"/>
    <property type="match status" value="1"/>
</dbReference>
<dbReference type="PANTHER" id="PTHR30460">
    <property type="entry name" value="MODERATE CONDUCTANCE MECHANOSENSITIVE CHANNEL YBIO"/>
    <property type="match status" value="1"/>
</dbReference>
<keyword evidence="4 8" id="KW-0812">Transmembrane</keyword>
<evidence type="ECO:0000256" key="1">
    <source>
        <dbReference type="ARBA" id="ARBA00004651"/>
    </source>
</evidence>
<dbReference type="Pfam" id="PF21082">
    <property type="entry name" value="MS_channel_3rd"/>
    <property type="match status" value="1"/>
</dbReference>
<dbReference type="STRING" id="321267.SHM7688_02973"/>
<evidence type="ECO:0000256" key="8">
    <source>
        <dbReference type="SAM" id="Phobius"/>
    </source>
</evidence>
<proteinExistence type="inferred from homology"/>
<evidence type="ECO:0000313" key="14">
    <source>
        <dbReference type="Proteomes" id="UP000054823"/>
    </source>
</evidence>
<comment type="subcellular location">
    <subcellularLocation>
        <location evidence="1">Cell membrane</location>
        <topology evidence="1">Multi-pass membrane protein</topology>
    </subcellularLocation>
</comment>
<evidence type="ECO:0000259" key="11">
    <source>
        <dbReference type="Pfam" id="PF21082"/>
    </source>
</evidence>
<evidence type="ECO:0000259" key="12">
    <source>
        <dbReference type="Pfam" id="PF21088"/>
    </source>
</evidence>
<dbReference type="SUPFAM" id="SSF82689">
    <property type="entry name" value="Mechanosensitive channel protein MscS (YggB), C-terminal domain"/>
    <property type="match status" value="1"/>
</dbReference>
<feature type="domain" description="Mechanosensitive ion channel MscS" evidence="10">
    <location>
        <begin position="555"/>
        <end position="619"/>
    </location>
</feature>
<dbReference type="InterPro" id="IPR006685">
    <property type="entry name" value="MscS_channel_2nd"/>
</dbReference>
<evidence type="ECO:0000313" key="13">
    <source>
        <dbReference type="EMBL" id="CUH53519.1"/>
    </source>
</evidence>
<dbReference type="SUPFAM" id="SSF50182">
    <property type="entry name" value="Sm-like ribonucleoproteins"/>
    <property type="match status" value="1"/>
</dbReference>
<feature type="transmembrane region" description="Helical" evidence="8">
    <location>
        <begin position="451"/>
        <end position="473"/>
    </location>
</feature>
<keyword evidence="3" id="KW-1003">Cell membrane</keyword>
<dbReference type="SUPFAM" id="SSF82861">
    <property type="entry name" value="Mechanosensitive channel protein MscS (YggB), transmembrane region"/>
    <property type="match status" value="1"/>
</dbReference>
<feature type="transmembrane region" description="Helical" evidence="8">
    <location>
        <begin position="132"/>
        <end position="156"/>
    </location>
</feature>
<dbReference type="InterPro" id="IPR010920">
    <property type="entry name" value="LSM_dom_sf"/>
</dbReference>
<keyword evidence="14" id="KW-1185">Reference proteome</keyword>
<evidence type="ECO:0000256" key="2">
    <source>
        <dbReference type="ARBA" id="ARBA00008017"/>
    </source>
</evidence>
<dbReference type="Gene3D" id="2.30.30.60">
    <property type="match status" value="1"/>
</dbReference>
<feature type="transmembrane region" description="Helical" evidence="8">
    <location>
        <begin position="186"/>
        <end position="203"/>
    </location>
</feature>
<dbReference type="GO" id="GO:0005886">
    <property type="term" value="C:plasma membrane"/>
    <property type="evidence" value="ECO:0007669"/>
    <property type="project" value="UniProtKB-SubCell"/>
</dbReference>
<feature type="transmembrane region" description="Helical" evidence="8">
    <location>
        <begin position="215"/>
        <end position="237"/>
    </location>
</feature>
<dbReference type="GO" id="GO:0008381">
    <property type="term" value="F:mechanosensitive monoatomic ion channel activity"/>
    <property type="evidence" value="ECO:0007669"/>
    <property type="project" value="InterPro"/>
</dbReference>
<gene>
    <name evidence="13" type="primary">yfkC</name>
    <name evidence="13" type="ORF">SHM7688_02973</name>
</gene>
<feature type="transmembrane region" description="Helical" evidence="8">
    <location>
        <begin position="291"/>
        <end position="310"/>
    </location>
</feature>
<protein>
    <submittedName>
        <fullName evidence="13">Putative MscS family protein YfkC</fullName>
    </submittedName>
</protein>
<dbReference type="InterPro" id="IPR049278">
    <property type="entry name" value="MS_channel_C"/>
</dbReference>
<dbReference type="RefSeq" id="WP_144432598.1">
    <property type="nucleotide sequence ID" value="NZ_CYPW01000027.1"/>
</dbReference>
<dbReference type="Gene3D" id="1.10.287.1260">
    <property type="match status" value="1"/>
</dbReference>
<dbReference type="Pfam" id="PF21088">
    <property type="entry name" value="MS_channel_1st"/>
    <property type="match status" value="1"/>
</dbReference>
<dbReference type="Pfam" id="PF00924">
    <property type="entry name" value="MS_channel_2nd"/>
    <property type="match status" value="1"/>
</dbReference>
<dbReference type="InterPro" id="IPR011066">
    <property type="entry name" value="MscS_channel_C_sf"/>
</dbReference>
<dbReference type="InterPro" id="IPR011014">
    <property type="entry name" value="MscS_channel_TM-2"/>
</dbReference>
<dbReference type="Gene3D" id="3.30.70.100">
    <property type="match status" value="1"/>
</dbReference>
<feature type="transmembrane region" description="Helical" evidence="8">
    <location>
        <begin position="505"/>
        <end position="528"/>
    </location>
</feature>
<evidence type="ECO:0000256" key="6">
    <source>
        <dbReference type="ARBA" id="ARBA00023136"/>
    </source>
</evidence>
<dbReference type="InterPro" id="IPR049142">
    <property type="entry name" value="MS_channel_1st"/>
</dbReference>
<name>A0A0P1FEN0_9RHOB</name>
<feature type="region of interest" description="Disordered" evidence="7">
    <location>
        <begin position="739"/>
        <end position="761"/>
    </location>
</feature>
<feature type="domain" description="Mechanosensitive ion channel transmembrane helices 2/3" evidence="12">
    <location>
        <begin position="517"/>
        <end position="553"/>
    </location>
</feature>
<evidence type="ECO:0000259" key="10">
    <source>
        <dbReference type="Pfam" id="PF00924"/>
    </source>
</evidence>
<dbReference type="EMBL" id="CYPW01000027">
    <property type="protein sequence ID" value="CUH53519.1"/>
    <property type="molecule type" value="Genomic_DNA"/>
</dbReference>
<evidence type="ECO:0000256" key="5">
    <source>
        <dbReference type="ARBA" id="ARBA00022989"/>
    </source>
</evidence>
<evidence type="ECO:0000256" key="7">
    <source>
        <dbReference type="SAM" id="MobiDB-lite"/>
    </source>
</evidence>
<evidence type="ECO:0000256" key="9">
    <source>
        <dbReference type="SAM" id="SignalP"/>
    </source>
</evidence>
<dbReference type="InterPro" id="IPR023408">
    <property type="entry name" value="MscS_beta-dom_sf"/>
</dbReference>